<dbReference type="EMBL" id="JABXYM010000001">
    <property type="protein sequence ID" value="MCR6095844.1"/>
    <property type="molecule type" value="Genomic_DNA"/>
</dbReference>
<reference evidence="1" key="1">
    <citation type="submission" date="2020-06" db="EMBL/GenBank/DDBJ databases">
        <title>Insight into the genomes of haloalkaliphilic bacilli from Kenyan soda lakes.</title>
        <authorList>
            <person name="Mwirichia R."/>
            <person name="Villamizar G.C."/>
            <person name="Poehlein A."/>
            <person name="Mugweru J."/>
            <person name="Kipnyargis A."/>
            <person name="Kiplimo D."/>
            <person name="Orwa P."/>
            <person name="Daniel R."/>
        </authorList>
    </citation>
    <scope>NUCLEOTIDE SEQUENCE</scope>
    <source>
        <strain evidence="1">B1096_S55</strain>
    </source>
</reference>
<dbReference type="RefSeq" id="WP_257820586.1">
    <property type="nucleotide sequence ID" value="NZ_JABXYM010000001.1"/>
</dbReference>
<dbReference type="InterPro" id="IPR036410">
    <property type="entry name" value="HSP_DnaJ_Cys-rich_dom_sf"/>
</dbReference>
<sequence>MGLLNALLQWQETRHEKKVMKMKDEGLCPACHGKGYNLPISEFYISPDYFHCDACEGSGIYTDWEHSPYYN</sequence>
<keyword evidence="2" id="KW-1185">Reference proteome</keyword>
<comment type="caution">
    <text evidence="1">The sequence shown here is derived from an EMBL/GenBank/DDBJ whole genome shotgun (WGS) entry which is preliminary data.</text>
</comment>
<dbReference type="AlphaFoldDB" id="A0A9Q4B035"/>
<protein>
    <submittedName>
        <fullName evidence="1">Methionine aminopeptidase</fullName>
    </submittedName>
</protein>
<name>A0A9Q4B035_SALAG</name>
<dbReference type="SUPFAM" id="SSF57938">
    <property type="entry name" value="DnaJ/Hsp40 cysteine-rich domain"/>
    <property type="match status" value="1"/>
</dbReference>
<dbReference type="Proteomes" id="UP001057753">
    <property type="component" value="Unassembled WGS sequence"/>
</dbReference>
<organism evidence="1 2">
    <name type="scientific">Salipaludibacillus agaradhaerens</name>
    <name type="common">Bacillus agaradhaerens</name>
    <dbReference type="NCBI Taxonomy" id="76935"/>
    <lineage>
        <taxon>Bacteria</taxon>
        <taxon>Bacillati</taxon>
        <taxon>Bacillota</taxon>
        <taxon>Bacilli</taxon>
        <taxon>Bacillales</taxon>
        <taxon>Bacillaceae</taxon>
    </lineage>
</organism>
<evidence type="ECO:0000313" key="1">
    <source>
        <dbReference type="EMBL" id="MCR6095844.1"/>
    </source>
</evidence>
<proteinExistence type="predicted"/>
<dbReference type="GO" id="GO:0004177">
    <property type="term" value="F:aminopeptidase activity"/>
    <property type="evidence" value="ECO:0007669"/>
    <property type="project" value="UniProtKB-KW"/>
</dbReference>
<evidence type="ECO:0000313" key="2">
    <source>
        <dbReference type="Proteomes" id="UP001057753"/>
    </source>
</evidence>
<keyword evidence="1" id="KW-0645">Protease</keyword>
<gene>
    <name evidence="1" type="ORF">HXA33_04740</name>
</gene>
<keyword evidence="1" id="KW-0378">Hydrolase</keyword>
<dbReference type="Gene3D" id="6.20.20.10">
    <property type="match status" value="1"/>
</dbReference>
<accession>A0A9Q4B035</accession>
<keyword evidence="1" id="KW-0031">Aminopeptidase</keyword>